<sequence>MIRILIVDDQKSIREEFKNLLEQEPNIEVVGTAEDGYGAFERVIELNPDIVLMDMILPGMNGISTAQIICQNYPQIKLIGWSTFDSQNLVSKFLQVGGKGYLLKDTPVEELASAIALVHKGYIQISPRLTSKTERDISGVVEFAPIASTTKSKAQVPTQLKSDAGKNWVDRLKATLTEAKQNSDQELNLVPTIPAPIVKVDRQITKGTLVPIEANELLPSVSNWTILGGLVTASAIVIATLMATVTQYKIVVKGDARVRPAGELRLVQAPAEAAVIDISTKINQPVKQGDIIATLDSSQLETQKTQLQTNIQQAQLQLIQIEAQIEALESQIQAETDKIDRNLASARAEHNRSLREYQDRKITTVAEVEEAQANLKLAQDELSRYQQLVNSGAISQLQLTEKQAAYNTAQARLKRVQTALNPSDAEVEIASENIAQQQASGRSTLATLNKERQALIQQQIETNKLLSRDRSSLKQLERDLAKTNIVATADGIIVKLNLRNPGQTVKAGEEIAQIVPSNSTLEIKAQITPQDISKVRLEQPVDIRISACPYPDYGTLSGIVSKISPDALNVDRNHNILPFTSSTKAVYEVTIAPDSLVLAQGSKQCSLQLGMEGRADIITHQETVWQFIIRKARLNTNL</sequence>
<dbReference type="Pfam" id="PF26002">
    <property type="entry name" value="Beta-barrel_AprE"/>
    <property type="match status" value="1"/>
</dbReference>
<dbReference type="Pfam" id="PF25876">
    <property type="entry name" value="HH_MFP_RND"/>
    <property type="match status" value="1"/>
</dbReference>
<dbReference type="PANTHER" id="PTHR30386:SF26">
    <property type="entry name" value="TRANSPORT PROTEIN COMB"/>
    <property type="match status" value="1"/>
</dbReference>
<gene>
    <name evidence="9" type="ORF">I4641_00880</name>
</gene>
<comment type="caution">
    <text evidence="9">The sequence shown here is derived from an EMBL/GenBank/DDBJ whole genome shotgun (WGS) entry which is preliminary data.</text>
</comment>
<accession>A0A964BLE2</accession>
<dbReference type="SMART" id="SM00448">
    <property type="entry name" value="REC"/>
    <property type="match status" value="1"/>
</dbReference>
<dbReference type="PRINTS" id="PR01490">
    <property type="entry name" value="RTXTOXIND"/>
</dbReference>
<keyword evidence="4" id="KW-1133">Transmembrane helix</keyword>
<dbReference type="Gene3D" id="1.10.287.470">
    <property type="entry name" value="Helix hairpin bin"/>
    <property type="match status" value="1"/>
</dbReference>
<dbReference type="GO" id="GO:0016020">
    <property type="term" value="C:membrane"/>
    <property type="evidence" value="ECO:0007669"/>
    <property type="project" value="UniProtKB-SubCell"/>
</dbReference>
<feature type="coiled-coil region" evidence="7">
    <location>
        <begin position="297"/>
        <end position="388"/>
    </location>
</feature>
<dbReference type="InterPro" id="IPR058245">
    <property type="entry name" value="NreC/VraR/RcsB-like_REC"/>
</dbReference>
<dbReference type="InterPro" id="IPR050739">
    <property type="entry name" value="MFP"/>
</dbReference>
<evidence type="ECO:0000256" key="1">
    <source>
        <dbReference type="ARBA" id="ARBA00004167"/>
    </source>
</evidence>
<name>A0A964BLE2_9CYAN</name>
<dbReference type="SUPFAM" id="SSF52172">
    <property type="entry name" value="CheY-like"/>
    <property type="match status" value="1"/>
</dbReference>
<evidence type="ECO:0000256" key="4">
    <source>
        <dbReference type="ARBA" id="ARBA00022989"/>
    </source>
</evidence>
<evidence type="ECO:0000313" key="10">
    <source>
        <dbReference type="Proteomes" id="UP000729733"/>
    </source>
</evidence>
<comment type="subcellular location">
    <subcellularLocation>
        <location evidence="1">Membrane</location>
        <topology evidence="1">Single-pass membrane protein</topology>
    </subcellularLocation>
</comment>
<proteinExistence type="inferred from homology"/>
<dbReference type="PANTHER" id="PTHR30386">
    <property type="entry name" value="MEMBRANE FUSION SUBUNIT OF EMRAB-TOLC MULTIDRUG EFFLUX PUMP"/>
    <property type="match status" value="1"/>
</dbReference>
<evidence type="ECO:0000256" key="6">
    <source>
        <dbReference type="PROSITE-ProRule" id="PRU00169"/>
    </source>
</evidence>
<feature type="domain" description="Response regulatory" evidence="8">
    <location>
        <begin position="3"/>
        <end position="119"/>
    </location>
</feature>
<dbReference type="Gene3D" id="3.40.50.2300">
    <property type="match status" value="1"/>
</dbReference>
<dbReference type="EMBL" id="JADWDC010000002">
    <property type="protein sequence ID" value="MCC0175534.1"/>
    <property type="molecule type" value="Genomic_DNA"/>
</dbReference>
<keyword evidence="10" id="KW-1185">Reference proteome</keyword>
<feature type="modified residue" description="4-aspartylphosphate" evidence="6">
    <location>
        <position position="54"/>
    </location>
</feature>
<dbReference type="CDD" id="cd17535">
    <property type="entry name" value="REC_NarL-like"/>
    <property type="match status" value="1"/>
</dbReference>
<dbReference type="Gene3D" id="2.40.30.170">
    <property type="match status" value="1"/>
</dbReference>
<keyword evidence="7" id="KW-0175">Coiled coil</keyword>
<dbReference type="PROSITE" id="PS50110">
    <property type="entry name" value="RESPONSE_REGULATORY"/>
    <property type="match status" value="1"/>
</dbReference>
<dbReference type="Gene3D" id="2.40.50.100">
    <property type="match status" value="1"/>
</dbReference>
<protein>
    <submittedName>
        <fullName evidence="9">Response regulator</fullName>
    </submittedName>
</protein>
<evidence type="ECO:0000256" key="3">
    <source>
        <dbReference type="ARBA" id="ARBA00022692"/>
    </source>
</evidence>
<keyword evidence="3" id="KW-0812">Transmembrane</keyword>
<evidence type="ECO:0000256" key="5">
    <source>
        <dbReference type="ARBA" id="ARBA00023136"/>
    </source>
</evidence>
<comment type="similarity">
    <text evidence="2">Belongs to the membrane fusion protein (MFP) (TC 8.A.1) family.</text>
</comment>
<evidence type="ECO:0000313" key="9">
    <source>
        <dbReference type="EMBL" id="MCC0175534.1"/>
    </source>
</evidence>
<dbReference type="InterPro" id="IPR001789">
    <property type="entry name" value="Sig_transdc_resp-reg_receiver"/>
</dbReference>
<dbReference type="RefSeq" id="WP_229638537.1">
    <property type="nucleotide sequence ID" value="NZ_JADWDC010000002.1"/>
</dbReference>
<evidence type="ECO:0000256" key="7">
    <source>
        <dbReference type="SAM" id="Coils"/>
    </source>
</evidence>
<dbReference type="InterPro" id="IPR011006">
    <property type="entry name" value="CheY-like_superfamily"/>
</dbReference>
<keyword evidence="5" id="KW-0472">Membrane</keyword>
<dbReference type="Pfam" id="PF00072">
    <property type="entry name" value="Response_reg"/>
    <property type="match status" value="1"/>
</dbReference>
<dbReference type="Proteomes" id="UP000729733">
    <property type="component" value="Unassembled WGS sequence"/>
</dbReference>
<keyword evidence="6" id="KW-0597">Phosphoprotein</keyword>
<dbReference type="InterPro" id="IPR058982">
    <property type="entry name" value="Beta-barrel_AprE"/>
</dbReference>
<dbReference type="InterPro" id="IPR058624">
    <property type="entry name" value="MdtA-like_HH"/>
</dbReference>
<evidence type="ECO:0000256" key="2">
    <source>
        <dbReference type="ARBA" id="ARBA00009477"/>
    </source>
</evidence>
<dbReference type="GO" id="GO:0000160">
    <property type="term" value="P:phosphorelay signal transduction system"/>
    <property type="evidence" value="ECO:0007669"/>
    <property type="project" value="InterPro"/>
</dbReference>
<dbReference type="SUPFAM" id="SSF111369">
    <property type="entry name" value="HlyD-like secretion proteins"/>
    <property type="match status" value="1"/>
</dbReference>
<dbReference type="AlphaFoldDB" id="A0A964BLE2"/>
<reference evidence="9" key="1">
    <citation type="journal article" date="2021" name="Antonie Van Leeuwenhoek">
        <title>Draft genome and description of Waterburya agarophytonicola gen. nov. sp. nov. (Pleurocapsales, Cyanobacteria): a seaweed symbiont.</title>
        <authorList>
            <person name="Bonthond G."/>
            <person name="Shalygin S."/>
            <person name="Bayer T."/>
            <person name="Weinberger F."/>
        </authorList>
    </citation>
    <scope>NUCLEOTIDE SEQUENCE</scope>
    <source>
        <strain evidence="9">KI4</strain>
    </source>
</reference>
<evidence type="ECO:0000259" key="8">
    <source>
        <dbReference type="PROSITE" id="PS50110"/>
    </source>
</evidence>
<organism evidence="9 10">
    <name type="scientific">Waterburya agarophytonicola KI4</name>
    <dbReference type="NCBI Taxonomy" id="2874699"/>
    <lineage>
        <taxon>Bacteria</taxon>
        <taxon>Bacillati</taxon>
        <taxon>Cyanobacteriota</taxon>
        <taxon>Cyanophyceae</taxon>
        <taxon>Pleurocapsales</taxon>
        <taxon>Hyellaceae</taxon>
        <taxon>Waterburya</taxon>
        <taxon>Waterburya agarophytonicola</taxon>
    </lineage>
</organism>